<dbReference type="KEGG" id="slo:Shew_2721"/>
<evidence type="ECO:0008006" key="3">
    <source>
        <dbReference type="Google" id="ProtNLM"/>
    </source>
</evidence>
<reference evidence="1 2" key="1">
    <citation type="submission" date="2007-03" db="EMBL/GenBank/DDBJ databases">
        <title>Complete sequence of Shewanella loihica PV-4.</title>
        <authorList>
            <consortium name="US DOE Joint Genome Institute"/>
            <person name="Copeland A."/>
            <person name="Lucas S."/>
            <person name="Lapidus A."/>
            <person name="Barry K."/>
            <person name="Detter J.C."/>
            <person name="Glavina del Rio T."/>
            <person name="Hammon N."/>
            <person name="Israni S."/>
            <person name="Dalin E."/>
            <person name="Tice H."/>
            <person name="Pitluck S."/>
            <person name="Chain P."/>
            <person name="Malfatti S."/>
            <person name="Shin M."/>
            <person name="Vergez L."/>
            <person name="Schmutz J."/>
            <person name="Larimer F."/>
            <person name="Land M."/>
            <person name="Hauser L."/>
            <person name="Kyrpides N."/>
            <person name="Mikhailova N."/>
            <person name="Romine M.F."/>
            <person name="Serres G."/>
            <person name="Fredrickson J."/>
            <person name="Tiedje J."/>
            <person name="Richardson P."/>
        </authorList>
    </citation>
    <scope>NUCLEOTIDE SEQUENCE [LARGE SCALE GENOMIC DNA]</scope>
    <source>
        <strain evidence="2">ATCC BAA-1088 / PV-4</strain>
    </source>
</reference>
<dbReference type="eggNOG" id="ENOG5033FEU">
    <property type="taxonomic scope" value="Bacteria"/>
</dbReference>
<protein>
    <recommendedName>
        <fullName evidence="3">MYM-type domain-containing protein</fullName>
    </recommendedName>
</protein>
<gene>
    <name evidence="1" type="ordered locus">Shew_2721</name>
</gene>
<organism evidence="1 2">
    <name type="scientific">Shewanella loihica (strain ATCC BAA-1088 / PV-4)</name>
    <dbReference type="NCBI Taxonomy" id="323850"/>
    <lineage>
        <taxon>Bacteria</taxon>
        <taxon>Pseudomonadati</taxon>
        <taxon>Pseudomonadota</taxon>
        <taxon>Gammaproteobacteria</taxon>
        <taxon>Alteromonadales</taxon>
        <taxon>Shewanellaceae</taxon>
        <taxon>Shewanella</taxon>
    </lineage>
</organism>
<sequence>MPLLTTLTMTDNATPANQAVDFSAINKSTAASFNEQKNLIKRLFKGNRVDCQKCKQPLQLIVPTEKAQTGHYGVFCKKGCTDIELEIDLL</sequence>
<dbReference type="Proteomes" id="UP000001558">
    <property type="component" value="Chromosome"/>
</dbReference>
<dbReference type="EMBL" id="CP000606">
    <property type="protein sequence ID" value="ABO24587.1"/>
    <property type="molecule type" value="Genomic_DNA"/>
</dbReference>
<evidence type="ECO:0000313" key="2">
    <source>
        <dbReference type="Proteomes" id="UP000001558"/>
    </source>
</evidence>
<proteinExistence type="predicted"/>
<dbReference type="HOGENOM" id="CLU_178564_0_0_6"/>
<evidence type="ECO:0000313" key="1">
    <source>
        <dbReference type="EMBL" id="ABO24587.1"/>
    </source>
</evidence>
<dbReference type="STRING" id="323850.Shew_2721"/>
<name>A3QGI9_SHELP</name>
<keyword evidence="2" id="KW-1185">Reference proteome</keyword>
<accession>A3QGI9</accession>
<dbReference type="AlphaFoldDB" id="A3QGI9"/>